<feature type="transmembrane region" description="Helical" evidence="6">
    <location>
        <begin position="282"/>
        <end position="302"/>
    </location>
</feature>
<feature type="transmembrane region" description="Helical" evidence="6">
    <location>
        <begin position="151"/>
        <end position="174"/>
    </location>
</feature>
<proteinExistence type="inferred from homology"/>
<dbReference type="GO" id="GO:0055085">
    <property type="term" value="P:transmembrane transport"/>
    <property type="evidence" value="ECO:0007669"/>
    <property type="project" value="UniProtKB-UniRule"/>
</dbReference>
<dbReference type="PIRSF" id="PIRSF018968">
    <property type="entry name" value="ABC_permease_BceB"/>
    <property type="match status" value="1"/>
</dbReference>
<feature type="transmembrane region" description="Helical" evidence="6">
    <location>
        <begin position="20"/>
        <end position="41"/>
    </location>
</feature>
<dbReference type="RefSeq" id="WP_133578482.1">
    <property type="nucleotide sequence ID" value="NZ_SNYJ01000001.1"/>
</dbReference>
<dbReference type="InterPro" id="IPR027022">
    <property type="entry name" value="ABC_permease_BceB-typ"/>
</dbReference>
<feature type="transmembrane region" description="Helical" evidence="6">
    <location>
        <begin position="572"/>
        <end position="595"/>
    </location>
</feature>
<keyword evidence="9" id="KW-1185">Reference proteome</keyword>
<feature type="domain" description="ABC3 transporter permease C-terminal" evidence="7">
    <location>
        <begin position="523"/>
        <end position="626"/>
    </location>
</feature>
<accession>A0A4R6U7Y4</accession>
<evidence type="ECO:0000259" key="7">
    <source>
        <dbReference type="Pfam" id="PF02687"/>
    </source>
</evidence>
<evidence type="ECO:0000313" key="9">
    <source>
        <dbReference type="Proteomes" id="UP000295632"/>
    </source>
</evidence>
<dbReference type="PANTHER" id="PTHR46795:SF2">
    <property type="entry name" value="ABC TRANSPORTER, PERMEASE PROTEIN"/>
    <property type="match status" value="1"/>
</dbReference>
<dbReference type="Pfam" id="PF02687">
    <property type="entry name" value="FtsX"/>
    <property type="match status" value="2"/>
</dbReference>
<organism evidence="8 9">
    <name type="scientific">Aureibacillus halotolerans</name>
    <dbReference type="NCBI Taxonomy" id="1508390"/>
    <lineage>
        <taxon>Bacteria</taxon>
        <taxon>Bacillati</taxon>
        <taxon>Bacillota</taxon>
        <taxon>Bacilli</taxon>
        <taxon>Bacillales</taxon>
        <taxon>Bacillaceae</taxon>
        <taxon>Aureibacillus</taxon>
    </lineage>
</organism>
<dbReference type="AlphaFoldDB" id="A0A4R6U7Y4"/>
<feature type="transmembrane region" description="Helical" evidence="6">
    <location>
        <begin position="195"/>
        <end position="213"/>
    </location>
</feature>
<feature type="transmembrane region" description="Helical" evidence="6">
    <location>
        <begin position="61"/>
        <end position="81"/>
    </location>
</feature>
<reference evidence="8 9" key="1">
    <citation type="submission" date="2019-03" db="EMBL/GenBank/DDBJ databases">
        <title>Genomic Encyclopedia of Type Strains, Phase IV (KMG-IV): sequencing the most valuable type-strain genomes for metagenomic binning, comparative biology and taxonomic classification.</title>
        <authorList>
            <person name="Goeker M."/>
        </authorList>
    </citation>
    <scope>NUCLEOTIDE SEQUENCE [LARGE SCALE GENOMIC DNA]</scope>
    <source>
        <strain evidence="8 9">DSM 28697</strain>
    </source>
</reference>
<dbReference type="OrthoDB" id="1937696at2"/>
<name>A0A4R6U7Y4_9BACI</name>
<sequence>MTFRQFAFNNVLRNKRIYAAYFLSSLFTVMVFFTFAIFAFHPSLAAENISHAQTGMTVSGGIIYVFSFFFVLYSMGSFLQSRKKEFGLLVMQGMSLRQVRSMVFLENMLIGFLATVGGIGLGLLFAKGILLTAETVITIKTALPFYFPREAIVVTLLSFLLLFLVISFSITLLLRKSKLQRMIKGDVQSKGEPKASVFLATLAVLLLAGGYVVSVNVQGAVVVLALLPVVLVVTIGTYLFFTQASVFLVRLLKRRKSLFWKKTTMLLFSDLAFRMKDNARTFFLVSIISTVAFSAIGTLYGLQSLLLGGIEEDNPYTFNYKVNGDINSPTEDNNLDLIKKTLDRYNIQTESAYAQLNYYELDLNRAILIIPLSVYNEFAQLSGQSPLTLGTNKVTVVTYYDSPSQGMLRFAEDDLVSKVQASVIELTNGQSLMPGDETVIASKVIPETNPYFVVSDEAFQHLPTPVQSNATYVWNTTDAKKQDVIQVGGELKEKVGPLDFAAVDYELYALGQTFGPILFVGLFIGIVFFVSAGSFLYFRLYTDLDSDKEKFKAIAKIGLTNKELNKVITRQTAILFFAPIAVALIHGAVALTAMANGFKANLTVQSGTVLVAFLVIQVIYFLIVRYLYTRQIQAAV</sequence>
<evidence type="ECO:0000256" key="2">
    <source>
        <dbReference type="ARBA" id="ARBA00022475"/>
    </source>
</evidence>
<dbReference type="GO" id="GO:0005886">
    <property type="term" value="C:plasma membrane"/>
    <property type="evidence" value="ECO:0007669"/>
    <property type="project" value="UniProtKB-SubCell"/>
</dbReference>
<feature type="transmembrane region" description="Helical" evidence="6">
    <location>
        <begin position="102"/>
        <end position="131"/>
    </location>
</feature>
<dbReference type="Proteomes" id="UP000295632">
    <property type="component" value="Unassembled WGS sequence"/>
</dbReference>
<keyword evidence="6" id="KW-0813">Transport</keyword>
<dbReference type="InterPro" id="IPR052536">
    <property type="entry name" value="ABC-4_Integral_Memb_Prot"/>
</dbReference>
<evidence type="ECO:0000256" key="3">
    <source>
        <dbReference type="ARBA" id="ARBA00022692"/>
    </source>
</evidence>
<feature type="transmembrane region" description="Helical" evidence="6">
    <location>
        <begin position="607"/>
        <end position="628"/>
    </location>
</feature>
<evidence type="ECO:0000256" key="6">
    <source>
        <dbReference type="PIRNR" id="PIRNR018968"/>
    </source>
</evidence>
<keyword evidence="2 6" id="KW-1003">Cell membrane</keyword>
<keyword evidence="3 6" id="KW-0812">Transmembrane</keyword>
<comment type="similarity">
    <text evidence="6">Belongs to the ABC-4 integral membrane protein family.</text>
</comment>
<dbReference type="PANTHER" id="PTHR46795">
    <property type="entry name" value="ABC TRANSPORTER PERMEASE-RELATED-RELATED"/>
    <property type="match status" value="1"/>
</dbReference>
<keyword evidence="5 6" id="KW-0472">Membrane</keyword>
<protein>
    <submittedName>
        <fullName evidence="8">Putative ABC transport system permease protein</fullName>
    </submittedName>
</protein>
<feature type="domain" description="ABC3 transporter permease C-terminal" evidence="7">
    <location>
        <begin position="60"/>
        <end position="176"/>
    </location>
</feature>
<dbReference type="EMBL" id="SNYJ01000001">
    <property type="protein sequence ID" value="TDQ42638.1"/>
    <property type="molecule type" value="Genomic_DNA"/>
</dbReference>
<evidence type="ECO:0000313" key="8">
    <source>
        <dbReference type="EMBL" id="TDQ42638.1"/>
    </source>
</evidence>
<gene>
    <name evidence="8" type="ORF">EV213_10167</name>
</gene>
<dbReference type="InterPro" id="IPR003838">
    <property type="entry name" value="ABC3_permease_C"/>
</dbReference>
<comment type="subcellular location">
    <subcellularLocation>
        <location evidence="1 6">Cell membrane</location>
        <topology evidence="1 6">Multi-pass membrane protein</topology>
    </subcellularLocation>
</comment>
<evidence type="ECO:0000256" key="1">
    <source>
        <dbReference type="ARBA" id="ARBA00004651"/>
    </source>
</evidence>
<evidence type="ECO:0000256" key="4">
    <source>
        <dbReference type="ARBA" id="ARBA00022989"/>
    </source>
</evidence>
<feature type="transmembrane region" description="Helical" evidence="6">
    <location>
        <begin position="219"/>
        <end position="252"/>
    </location>
</feature>
<comment type="caution">
    <text evidence="8">The sequence shown here is derived from an EMBL/GenBank/DDBJ whole genome shotgun (WGS) entry which is preliminary data.</text>
</comment>
<feature type="transmembrane region" description="Helical" evidence="6">
    <location>
        <begin position="517"/>
        <end position="538"/>
    </location>
</feature>
<keyword evidence="4 6" id="KW-1133">Transmembrane helix</keyword>
<evidence type="ECO:0000256" key="5">
    <source>
        <dbReference type="ARBA" id="ARBA00023136"/>
    </source>
</evidence>